<dbReference type="InterPro" id="IPR001611">
    <property type="entry name" value="Leu-rich_rpt"/>
</dbReference>
<feature type="region of interest" description="Disordered" evidence="3">
    <location>
        <begin position="1"/>
        <end position="61"/>
    </location>
</feature>
<dbReference type="InParanoid" id="G3ALE9"/>
<dbReference type="KEGG" id="spaa:SPAPADRAFT_60516"/>
<dbReference type="GO" id="GO:0004865">
    <property type="term" value="F:protein serine/threonine phosphatase inhibitor activity"/>
    <property type="evidence" value="ECO:0007669"/>
    <property type="project" value="EnsemblFungi"/>
</dbReference>
<dbReference type="OrthoDB" id="266138at2759"/>
<dbReference type="eggNOG" id="KOG0531">
    <property type="taxonomic scope" value="Eukaryota"/>
</dbReference>
<name>G3ALE9_SPAPN</name>
<keyword evidence="5" id="KW-1185">Reference proteome</keyword>
<dbReference type="InterPro" id="IPR050836">
    <property type="entry name" value="SDS22/Internalin_LRR"/>
</dbReference>
<dbReference type="OMA" id="EVWASYN"/>
<feature type="compositionally biased region" description="Polar residues" evidence="3">
    <location>
        <begin position="11"/>
        <end position="22"/>
    </location>
</feature>
<organism evidence="5">
    <name type="scientific">Spathaspora passalidarum (strain NRRL Y-27907 / 11-Y1)</name>
    <dbReference type="NCBI Taxonomy" id="619300"/>
    <lineage>
        <taxon>Eukaryota</taxon>
        <taxon>Fungi</taxon>
        <taxon>Dikarya</taxon>
        <taxon>Ascomycota</taxon>
        <taxon>Saccharomycotina</taxon>
        <taxon>Pichiomycetes</taxon>
        <taxon>Debaryomycetaceae</taxon>
        <taxon>Spathaspora</taxon>
    </lineage>
</organism>
<evidence type="ECO:0000256" key="3">
    <source>
        <dbReference type="SAM" id="MobiDB-lite"/>
    </source>
</evidence>
<dbReference type="PANTHER" id="PTHR46652:SF3">
    <property type="entry name" value="LEUCINE-RICH REPEAT-CONTAINING PROTEIN 9"/>
    <property type="match status" value="1"/>
</dbReference>
<dbReference type="HOGENOM" id="CLU_044236_0_0_1"/>
<dbReference type="Pfam" id="PF00560">
    <property type="entry name" value="LRR_1"/>
    <property type="match status" value="1"/>
</dbReference>
<dbReference type="InterPro" id="IPR003591">
    <property type="entry name" value="Leu-rich_rpt_typical-subtyp"/>
</dbReference>
<protein>
    <recommendedName>
        <fullName evidence="6">Protein phosphatase 1 regulatory subunit 7</fullName>
    </recommendedName>
</protein>
<evidence type="ECO:0000256" key="1">
    <source>
        <dbReference type="ARBA" id="ARBA00022614"/>
    </source>
</evidence>
<keyword evidence="1" id="KW-0433">Leucine-rich repeat</keyword>
<dbReference type="AlphaFoldDB" id="G3ALE9"/>
<reference evidence="4 5" key="1">
    <citation type="journal article" date="2011" name="Proc. Natl. Acad. Sci. U.S.A.">
        <title>Comparative genomics of xylose-fermenting fungi for enhanced biofuel production.</title>
        <authorList>
            <person name="Wohlbach D.J."/>
            <person name="Kuo A."/>
            <person name="Sato T.K."/>
            <person name="Potts K.M."/>
            <person name="Salamov A.A."/>
            <person name="LaButti K.M."/>
            <person name="Sun H."/>
            <person name="Clum A."/>
            <person name="Pangilinan J.L."/>
            <person name="Lindquist E.A."/>
            <person name="Lucas S."/>
            <person name="Lapidus A."/>
            <person name="Jin M."/>
            <person name="Gunawan C."/>
            <person name="Balan V."/>
            <person name="Dale B.E."/>
            <person name="Jeffries T.W."/>
            <person name="Zinkel R."/>
            <person name="Barry K.W."/>
            <person name="Grigoriev I.V."/>
            <person name="Gasch A.P."/>
        </authorList>
    </citation>
    <scope>NUCLEOTIDE SEQUENCE [LARGE SCALE GENOMIC DNA]</scope>
    <source>
        <strain evidence="5">NRRL Y-27907 / 11-Y1</strain>
    </source>
</reference>
<dbReference type="RefSeq" id="XP_007374707.1">
    <property type="nucleotide sequence ID" value="XM_007374645.1"/>
</dbReference>
<dbReference type="Gene3D" id="3.80.10.10">
    <property type="entry name" value="Ribonuclease Inhibitor"/>
    <property type="match status" value="2"/>
</dbReference>
<evidence type="ECO:0000256" key="2">
    <source>
        <dbReference type="ARBA" id="ARBA00022737"/>
    </source>
</evidence>
<evidence type="ECO:0008006" key="6">
    <source>
        <dbReference type="Google" id="ProtNLM"/>
    </source>
</evidence>
<dbReference type="SMART" id="SM00369">
    <property type="entry name" value="LRR_TYP"/>
    <property type="match status" value="5"/>
</dbReference>
<dbReference type="STRING" id="619300.G3ALE9"/>
<dbReference type="GeneID" id="18873446"/>
<dbReference type="GO" id="GO:0051457">
    <property type="term" value="P:maintenance of protein location in nucleus"/>
    <property type="evidence" value="ECO:0007669"/>
    <property type="project" value="EnsemblFungi"/>
</dbReference>
<dbReference type="InterPro" id="IPR032675">
    <property type="entry name" value="LRR_dom_sf"/>
</dbReference>
<feature type="compositionally biased region" description="Acidic residues" evidence="3">
    <location>
        <begin position="31"/>
        <end position="41"/>
    </location>
</feature>
<evidence type="ECO:0000313" key="4">
    <source>
        <dbReference type="EMBL" id="EGW33192.1"/>
    </source>
</evidence>
<proteinExistence type="predicted"/>
<dbReference type="GO" id="GO:0007059">
    <property type="term" value="P:chromosome segregation"/>
    <property type="evidence" value="ECO:0007669"/>
    <property type="project" value="EnsemblFungi"/>
</dbReference>
<dbReference type="SUPFAM" id="SSF52058">
    <property type="entry name" value="L domain-like"/>
    <property type="match status" value="1"/>
</dbReference>
<dbReference type="PROSITE" id="PS51450">
    <property type="entry name" value="LRR"/>
    <property type="match status" value="8"/>
</dbReference>
<dbReference type="GO" id="GO:0072542">
    <property type="term" value="F:protein phosphatase activator activity"/>
    <property type="evidence" value="ECO:0007669"/>
    <property type="project" value="EnsemblFungi"/>
</dbReference>
<sequence>MPAEIPDTQRESASGIESNTLVDESVLSHTEDEEEEDDEHEGDDHGENDAVQYPGTVLPDNNVESIEADQDLASTYDIDTDYIDLIHLKIGSIEDLNLSRFTKLQSLCLRQNLITSIVGIKEIADSLTELDLYDNRINHISSSIKHLTKLKNLDFSFNLIKNIKNIETLVELENLYFVQNKIKHIQNLENLTKLKNLELGGNKIEKIENLDNNVNIEQLWLGKNRIYKFENLNHMVNLRVLSIQSNRITKIEGLENLINLEELYLSHNGIEKIENLEHNVNLQVLDVTSNKLKHIENLKHLTKLTDFWCSYNQISSFEEIGKELGKLEELDTVYFEGNPVQTENPSAYRRKM</sequence>
<dbReference type="GO" id="GO:0005634">
    <property type="term" value="C:nucleus"/>
    <property type="evidence" value="ECO:0007669"/>
    <property type="project" value="EnsemblFungi"/>
</dbReference>
<evidence type="ECO:0000313" key="5">
    <source>
        <dbReference type="Proteomes" id="UP000000709"/>
    </source>
</evidence>
<dbReference type="GO" id="GO:0000164">
    <property type="term" value="C:protein phosphatase type 1 complex"/>
    <property type="evidence" value="ECO:0007669"/>
    <property type="project" value="EnsemblFungi"/>
</dbReference>
<dbReference type="FunCoup" id="G3ALE9">
    <property type="interactions" value="344"/>
</dbReference>
<keyword evidence="2" id="KW-0677">Repeat</keyword>
<accession>G3ALE9</accession>
<dbReference type="SMART" id="SM00365">
    <property type="entry name" value="LRR_SD22"/>
    <property type="match status" value="10"/>
</dbReference>
<dbReference type="EMBL" id="GL996501">
    <property type="protein sequence ID" value="EGW33192.1"/>
    <property type="molecule type" value="Genomic_DNA"/>
</dbReference>
<feature type="non-terminal residue" evidence="4">
    <location>
        <position position="352"/>
    </location>
</feature>
<dbReference type="Pfam" id="PF14580">
    <property type="entry name" value="LRR_9"/>
    <property type="match status" value="1"/>
</dbReference>
<dbReference type="PANTHER" id="PTHR46652">
    <property type="entry name" value="LEUCINE-RICH REPEAT AND IQ DOMAIN-CONTAINING PROTEIN 1-RELATED"/>
    <property type="match status" value="1"/>
</dbReference>
<dbReference type="Proteomes" id="UP000000709">
    <property type="component" value="Unassembled WGS sequence"/>
</dbReference>
<dbReference type="FunFam" id="3.80.10.10:FF:000446">
    <property type="entry name" value="Protein phosphatase 1 regulatory subunit SDS22"/>
    <property type="match status" value="1"/>
</dbReference>
<gene>
    <name evidence="4" type="ORF">SPAPADRAFT_60516</name>
</gene>